<sequence length="403" mass="41533">MHDAIVIVAAARTPMGAFMGGLSGVSAPALGAAAIRGALAQLDLGPQHVGEVLMGCVLTAGLGQAPARQAALQAGLPMRVPCTTIGKVCGSGMKAVMLAHDLLLAGTTDVVVAGGMESMSQAPHLLPFSRQGVRMGHAQLLDHLYFDGLQEACDTRHKGLLMGQLAELTATEFGLTRGEQDAWAALSTARALAAWQAGGFDAEVVPVPVSERRARSDRAAAMSLVQRDETPWGVQPDRIPQLKPVFGPQGTITAANASSLSDGAAALVLMRHSTALSLGCKPLARVVAHSSHAREPAQFTTAPVGAIEALLAEVAWEVDDVGLWEINEAFALVTLVAVQALALDTERVNVHGGACALGHPIGATGARLLVTLLHAMRQRGERKGVAALCIGGGEATAVALELC</sequence>
<feature type="active site" description="Proton acceptor" evidence="4">
    <location>
        <position position="389"/>
    </location>
</feature>
<dbReference type="PANTHER" id="PTHR18919">
    <property type="entry name" value="ACETYL-COA C-ACYLTRANSFERASE"/>
    <property type="match status" value="1"/>
</dbReference>
<feature type="domain" description="Thiolase N-terminal" evidence="6">
    <location>
        <begin position="5"/>
        <end position="272"/>
    </location>
</feature>
<dbReference type="RefSeq" id="WP_130967769.1">
    <property type="nucleotide sequence ID" value="NZ_SIXI01000003.1"/>
</dbReference>
<evidence type="ECO:0000259" key="7">
    <source>
        <dbReference type="Pfam" id="PF02803"/>
    </source>
</evidence>
<keyword evidence="2 5" id="KW-0808">Transferase</keyword>
<evidence type="ECO:0000256" key="2">
    <source>
        <dbReference type="ARBA" id="ARBA00022679"/>
    </source>
</evidence>
<dbReference type="Pfam" id="PF02803">
    <property type="entry name" value="Thiolase_C"/>
    <property type="match status" value="1"/>
</dbReference>
<protein>
    <submittedName>
        <fullName evidence="8">Acetyl-CoA C-acyltransferase</fullName>
        <ecNumber evidence="8">2.3.1.16</ecNumber>
    </submittedName>
</protein>
<evidence type="ECO:0000256" key="5">
    <source>
        <dbReference type="RuleBase" id="RU003557"/>
    </source>
</evidence>
<comment type="caution">
    <text evidence="8">The sequence shown here is derived from an EMBL/GenBank/DDBJ whole genome shotgun (WGS) entry which is preliminary data.</text>
</comment>
<reference evidence="8 9" key="1">
    <citation type="submission" date="2019-02" db="EMBL/GenBank/DDBJ databases">
        <title>Aquabacterium sp. strain KMB7.</title>
        <authorList>
            <person name="Chen W.-M."/>
        </authorList>
    </citation>
    <scope>NUCLEOTIDE SEQUENCE [LARGE SCALE GENOMIC DNA]</scope>
    <source>
        <strain evidence="8 9">KMB7</strain>
    </source>
</reference>
<comment type="similarity">
    <text evidence="1 5">Belongs to the thiolase-like superfamily. Thiolase family.</text>
</comment>
<dbReference type="InterPro" id="IPR020617">
    <property type="entry name" value="Thiolase_C"/>
</dbReference>
<dbReference type="InterPro" id="IPR002155">
    <property type="entry name" value="Thiolase"/>
</dbReference>
<evidence type="ECO:0000313" key="9">
    <source>
        <dbReference type="Proteomes" id="UP000292120"/>
    </source>
</evidence>
<dbReference type="SUPFAM" id="SSF53901">
    <property type="entry name" value="Thiolase-like"/>
    <property type="match status" value="2"/>
</dbReference>
<dbReference type="CDD" id="cd00751">
    <property type="entry name" value="thiolase"/>
    <property type="match status" value="1"/>
</dbReference>
<feature type="domain" description="Thiolase C-terminal" evidence="7">
    <location>
        <begin position="281"/>
        <end position="401"/>
    </location>
</feature>
<evidence type="ECO:0000259" key="6">
    <source>
        <dbReference type="Pfam" id="PF00108"/>
    </source>
</evidence>
<evidence type="ECO:0000313" key="8">
    <source>
        <dbReference type="EMBL" id="TBO31314.1"/>
    </source>
</evidence>
<dbReference type="Gene3D" id="3.40.47.10">
    <property type="match status" value="2"/>
</dbReference>
<feature type="active site" description="Acyl-thioester intermediate" evidence="4">
    <location>
        <position position="89"/>
    </location>
</feature>
<dbReference type="Pfam" id="PF00108">
    <property type="entry name" value="Thiolase_N"/>
    <property type="match status" value="1"/>
</dbReference>
<evidence type="ECO:0000256" key="1">
    <source>
        <dbReference type="ARBA" id="ARBA00010982"/>
    </source>
</evidence>
<dbReference type="OrthoDB" id="8558405at2"/>
<feature type="active site" description="Proton acceptor" evidence="4">
    <location>
        <position position="359"/>
    </location>
</feature>
<dbReference type="NCBIfam" id="TIGR01930">
    <property type="entry name" value="AcCoA-C-Actrans"/>
    <property type="match status" value="1"/>
</dbReference>
<dbReference type="GO" id="GO:0003988">
    <property type="term" value="F:acetyl-CoA C-acyltransferase activity"/>
    <property type="evidence" value="ECO:0007669"/>
    <property type="project" value="UniProtKB-EC"/>
</dbReference>
<dbReference type="PROSITE" id="PS00099">
    <property type="entry name" value="THIOLASE_3"/>
    <property type="match status" value="1"/>
</dbReference>
<dbReference type="Proteomes" id="UP000292120">
    <property type="component" value="Unassembled WGS sequence"/>
</dbReference>
<dbReference type="EC" id="2.3.1.16" evidence="8"/>
<dbReference type="AlphaFoldDB" id="A0A4Q9GZ65"/>
<dbReference type="PANTHER" id="PTHR18919:SF164">
    <property type="entry name" value="ACETYL-COA ACETYLTRANSFERASE"/>
    <property type="match status" value="1"/>
</dbReference>
<organism evidence="8 9">
    <name type="scientific">Aquabacterium lacunae</name>
    <dbReference type="NCBI Taxonomy" id="2528630"/>
    <lineage>
        <taxon>Bacteria</taxon>
        <taxon>Pseudomonadati</taxon>
        <taxon>Pseudomonadota</taxon>
        <taxon>Betaproteobacteria</taxon>
        <taxon>Burkholderiales</taxon>
        <taxon>Aquabacterium</taxon>
    </lineage>
</organism>
<accession>A0A4Q9GZ65</accession>
<name>A0A4Q9GZ65_9BURK</name>
<dbReference type="EMBL" id="SIXI01000003">
    <property type="protein sequence ID" value="TBO31314.1"/>
    <property type="molecule type" value="Genomic_DNA"/>
</dbReference>
<keyword evidence="3 5" id="KW-0012">Acyltransferase</keyword>
<evidence type="ECO:0000256" key="4">
    <source>
        <dbReference type="PIRSR" id="PIRSR000429-1"/>
    </source>
</evidence>
<gene>
    <name evidence="8" type="ORF">EYS42_08695</name>
</gene>
<evidence type="ECO:0000256" key="3">
    <source>
        <dbReference type="ARBA" id="ARBA00023315"/>
    </source>
</evidence>
<dbReference type="InterPro" id="IPR020616">
    <property type="entry name" value="Thiolase_N"/>
</dbReference>
<dbReference type="InterPro" id="IPR020610">
    <property type="entry name" value="Thiolase_AS"/>
</dbReference>
<keyword evidence="9" id="KW-1185">Reference proteome</keyword>
<proteinExistence type="inferred from homology"/>
<dbReference type="InterPro" id="IPR016039">
    <property type="entry name" value="Thiolase-like"/>
</dbReference>
<dbReference type="PIRSF" id="PIRSF000429">
    <property type="entry name" value="Ac-CoA_Ac_transf"/>
    <property type="match status" value="1"/>
</dbReference>